<dbReference type="Proteomes" id="UP001161247">
    <property type="component" value="Chromosome 9"/>
</dbReference>
<evidence type="ECO:0000313" key="4">
    <source>
        <dbReference type="EMBL" id="CAI9118702.1"/>
    </source>
</evidence>
<feature type="compositionally biased region" description="Low complexity" evidence="1">
    <location>
        <begin position="30"/>
        <end position="40"/>
    </location>
</feature>
<evidence type="ECO:0000256" key="1">
    <source>
        <dbReference type="SAM" id="MobiDB-lite"/>
    </source>
</evidence>
<keyword evidence="5" id="KW-1185">Reference proteome</keyword>
<dbReference type="AlphaFoldDB" id="A0AAV1EG28"/>
<reference evidence="4" key="1">
    <citation type="submission" date="2023-03" db="EMBL/GenBank/DDBJ databases">
        <authorList>
            <person name="Julca I."/>
        </authorList>
    </citation>
    <scope>NUCLEOTIDE SEQUENCE</scope>
</reference>
<evidence type="ECO:0000256" key="3">
    <source>
        <dbReference type="SAM" id="SignalP"/>
    </source>
</evidence>
<organism evidence="4 5">
    <name type="scientific">Oldenlandia corymbosa var. corymbosa</name>
    <dbReference type="NCBI Taxonomy" id="529605"/>
    <lineage>
        <taxon>Eukaryota</taxon>
        <taxon>Viridiplantae</taxon>
        <taxon>Streptophyta</taxon>
        <taxon>Embryophyta</taxon>
        <taxon>Tracheophyta</taxon>
        <taxon>Spermatophyta</taxon>
        <taxon>Magnoliopsida</taxon>
        <taxon>eudicotyledons</taxon>
        <taxon>Gunneridae</taxon>
        <taxon>Pentapetalae</taxon>
        <taxon>asterids</taxon>
        <taxon>lamiids</taxon>
        <taxon>Gentianales</taxon>
        <taxon>Rubiaceae</taxon>
        <taxon>Rubioideae</taxon>
        <taxon>Spermacoceae</taxon>
        <taxon>Hedyotis-Oldenlandia complex</taxon>
        <taxon>Oldenlandia</taxon>
    </lineage>
</organism>
<accession>A0AAV1EG28</accession>
<dbReference type="EMBL" id="OX459126">
    <property type="protein sequence ID" value="CAI9118702.1"/>
    <property type="molecule type" value="Genomic_DNA"/>
</dbReference>
<sequence length="150" mass="15435">MANFSTLVVVVPLIVALWLSSTSEGVLSLSSSSSSDNLPLKPKMHTPTIAASPTVLPDPPLSPVRELSPDIAPLLPHPGSNTIPTIPSSRTPNPDDVSSVGPDPAFAPSGGQGLLQASSSSSGMPFLRQSVVLIKLLCFLVLCLVQAAAF</sequence>
<feature type="chain" id="PRO_5043920170" evidence="3">
    <location>
        <begin position="29"/>
        <end position="150"/>
    </location>
</feature>
<proteinExistence type="predicted"/>
<protein>
    <submittedName>
        <fullName evidence="4">OLC1v1020302C1</fullName>
    </submittedName>
</protein>
<feature type="signal peptide" evidence="3">
    <location>
        <begin position="1"/>
        <end position="28"/>
    </location>
</feature>
<evidence type="ECO:0000313" key="5">
    <source>
        <dbReference type="Proteomes" id="UP001161247"/>
    </source>
</evidence>
<feature type="compositionally biased region" description="Polar residues" evidence="1">
    <location>
        <begin position="79"/>
        <end position="92"/>
    </location>
</feature>
<dbReference type="InterPro" id="IPR039346">
    <property type="entry name" value="AGP25/26"/>
</dbReference>
<feature type="transmembrane region" description="Helical" evidence="2">
    <location>
        <begin position="130"/>
        <end position="149"/>
    </location>
</feature>
<feature type="region of interest" description="Disordered" evidence="1">
    <location>
        <begin position="30"/>
        <end position="119"/>
    </location>
</feature>
<name>A0AAV1EG28_OLDCO</name>
<keyword evidence="2" id="KW-0472">Membrane</keyword>
<keyword evidence="2" id="KW-0812">Transmembrane</keyword>
<gene>
    <name evidence="4" type="ORF">OLC1_LOCUS24509</name>
</gene>
<dbReference type="PANTHER" id="PTHR35725">
    <property type="entry name" value="CLASSICAL ARABINOGALACTAN PROTEIN 26"/>
    <property type="match status" value="1"/>
</dbReference>
<dbReference type="PANTHER" id="PTHR35725:SF3">
    <property type="entry name" value="CLASSICAL ARABINOGALACTAN PROTEIN 25"/>
    <property type="match status" value="1"/>
</dbReference>
<keyword evidence="2" id="KW-1133">Transmembrane helix</keyword>
<evidence type="ECO:0000256" key="2">
    <source>
        <dbReference type="SAM" id="Phobius"/>
    </source>
</evidence>
<keyword evidence="3" id="KW-0732">Signal</keyword>